<evidence type="ECO:0000313" key="1">
    <source>
        <dbReference type="EMBL" id="KAI5681872.1"/>
    </source>
</evidence>
<keyword evidence="2" id="KW-1185">Reference proteome</keyword>
<organism evidence="1 2">
    <name type="scientific">Catharanthus roseus</name>
    <name type="common">Madagascar periwinkle</name>
    <name type="synonym">Vinca rosea</name>
    <dbReference type="NCBI Taxonomy" id="4058"/>
    <lineage>
        <taxon>Eukaryota</taxon>
        <taxon>Viridiplantae</taxon>
        <taxon>Streptophyta</taxon>
        <taxon>Embryophyta</taxon>
        <taxon>Tracheophyta</taxon>
        <taxon>Spermatophyta</taxon>
        <taxon>Magnoliopsida</taxon>
        <taxon>eudicotyledons</taxon>
        <taxon>Gunneridae</taxon>
        <taxon>Pentapetalae</taxon>
        <taxon>asterids</taxon>
        <taxon>lamiids</taxon>
        <taxon>Gentianales</taxon>
        <taxon>Apocynaceae</taxon>
        <taxon>Rauvolfioideae</taxon>
        <taxon>Vinceae</taxon>
        <taxon>Catharanthinae</taxon>
        <taxon>Catharanthus</taxon>
    </lineage>
</organism>
<sequence>MSFFDIEEFNCDVINHSSCIGNDSMLLACLEEECTGCDLVFAREMKSSRQDKNEKTATCIWLFNTFLKSMGKKHPITLITDQSADIAVATGLVVCNEGEHVHEAIPDKHILKRWTKDIDLSLGSRSIGDVWKVSEKDIAGYSASRREMLRKFLDLISASELNINARECIEEGFRMMKDKIASEGGPYHVDNLDNEVGSSNIKDPVGRCAQGECNKRKKSIVEIKCNQASSKRKRYVMHA</sequence>
<accession>A0ACC0CAG0</accession>
<gene>
    <name evidence="1" type="ORF">M9H77_03100</name>
</gene>
<evidence type="ECO:0000313" key="2">
    <source>
        <dbReference type="Proteomes" id="UP001060085"/>
    </source>
</evidence>
<reference evidence="2" key="1">
    <citation type="journal article" date="2023" name="Nat. Plants">
        <title>Single-cell RNA sequencing provides a high-resolution roadmap for understanding the multicellular compartmentation of specialized metabolism.</title>
        <authorList>
            <person name="Sun S."/>
            <person name="Shen X."/>
            <person name="Li Y."/>
            <person name="Li Y."/>
            <person name="Wang S."/>
            <person name="Li R."/>
            <person name="Zhang H."/>
            <person name="Shen G."/>
            <person name="Guo B."/>
            <person name="Wei J."/>
            <person name="Xu J."/>
            <person name="St-Pierre B."/>
            <person name="Chen S."/>
            <person name="Sun C."/>
        </authorList>
    </citation>
    <scope>NUCLEOTIDE SEQUENCE [LARGE SCALE GENOMIC DNA]</scope>
</reference>
<name>A0ACC0CAG0_CATRO</name>
<dbReference type="EMBL" id="CM044701">
    <property type="protein sequence ID" value="KAI5681872.1"/>
    <property type="molecule type" value="Genomic_DNA"/>
</dbReference>
<dbReference type="Proteomes" id="UP001060085">
    <property type="component" value="Linkage Group LG01"/>
</dbReference>
<proteinExistence type="predicted"/>
<protein>
    <submittedName>
        <fullName evidence="1">Uncharacterized protein</fullName>
    </submittedName>
</protein>
<comment type="caution">
    <text evidence="1">The sequence shown here is derived from an EMBL/GenBank/DDBJ whole genome shotgun (WGS) entry which is preliminary data.</text>
</comment>